<protein>
    <submittedName>
        <fullName evidence="1">Uncharacterized protein</fullName>
    </submittedName>
</protein>
<accession>A0A3S5AK57</accession>
<dbReference type="EMBL" id="CAAALY010055181">
    <property type="protein sequence ID" value="VEL22200.1"/>
    <property type="molecule type" value="Genomic_DNA"/>
</dbReference>
<dbReference type="PANTHER" id="PTHR13008">
    <property type="entry name" value="MAP-KINASE ACTIVATING DEATH DOMAIN PROTEIN MADD /DENN/AEX-3 C.ELEGANS"/>
    <property type="match status" value="1"/>
</dbReference>
<dbReference type="OrthoDB" id="6282239at2759"/>
<dbReference type="GO" id="GO:0032483">
    <property type="term" value="P:regulation of Rab protein signal transduction"/>
    <property type="evidence" value="ECO:0007669"/>
    <property type="project" value="TreeGrafter"/>
</dbReference>
<keyword evidence="2" id="KW-1185">Reference proteome</keyword>
<dbReference type="GO" id="GO:0042981">
    <property type="term" value="P:regulation of apoptotic process"/>
    <property type="evidence" value="ECO:0007669"/>
    <property type="project" value="TreeGrafter"/>
</dbReference>
<dbReference type="InterPro" id="IPR039980">
    <property type="entry name" value="MADD"/>
</dbReference>
<organism evidence="1 2">
    <name type="scientific">Protopolystoma xenopodis</name>
    <dbReference type="NCBI Taxonomy" id="117903"/>
    <lineage>
        <taxon>Eukaryota</taxon>
        <taxon>Metazoa</taxon>
        <taxon>Spiralia</taxon>
        <taxon>Lophotrochozoa</taxon>
        <taxon>Platyhelminthes</taxon>
        <taxon>Monogenea</taxon>
        <taxon>Polyopisthocotylea</taxon>
        <taxon>Polystomatidea</taxon>
        <taxon>Polystomatidae</taxon>
        <taxon>Protopolystoma</taxon>
    </lineage>
</organism>
<evidence type="ECO:0000313" key="1">
    <source>
        <dbReference type="EMBL" id="VEL22200.1"/>
    </source>
</evidence>
<dbReference type="GO" id="GO:0005085">
    <property type="term" value="F:guanyl-nucleotide exchange factor activity"/>
    <property type="evidence" value="ECO:0007669"/>
    <property type="project" value="TreeGrafter"/>
</dbReference>
<dbReference type="PANTHER" id="PTHR13008:SF7">
    <property type="entry name" value="MAP KINASE-ACTIVATING DEATH DOMAIN PROTEIN"/>
    <property type="match status" value="1"/>
</dbReference>
<comment type="caution">
    <text evidence="1">The sequence shown here is derived from an EMBL/GenBank/DDBJ whole genome shotgun (WGS) entry which is preliminary data.</text>
</comment>
<gene>
    <name evidence="1" type="ORF">PXEA_LOCUS15640</name>
</gene>
<reference evidence="1" key="1">
    <citation type="submission" date="2018-11" db="EMBL/GenBank/DDBJ databases">
        <authorList>
            <consortium name="Pathogen Informatics"/>
        </authorList>
    </citation>
    <scope>NUCLEOTIDE SEQUENCE</scope>
</reference>
<dbReference type="AlphaFoldDB" id="A0A3S5AK57"/>
<sequence length="70" mass="8021">MPDKTRLSLTDFSLHLPMELLGVEQCLRVLICLMLEQKANYFRGPCMYVLNLSVTSPACHFIEMPGFMPE</sequence>
<dbReference type="Proteomes" id="UP000784294">
    <property type="component" value="Unassembled WGS sequence"/>
</dbReference>
<evidence type="ECO:0000313" key="2">
    <source>
        <dbReference type="Proteomes" id="UP000784294"/>
    </source>
</evidence>
<name>A0A3S5AK57_9PLAT</name>
<proteinExistence type="predicted"/>
<dbReference type="GO" id="GO:0005829">
    <property type="term" value="C:cytosol"/>
    <property type="evidence" value="ECO:0007669"/>
    <property type="project" value="TreeGrafter"/>
</dbReference>